<proteinExistence type="predicted"/>
<sequence length="153" mass="17781">MRKAQNKKTKKKPIPLFSNSRETNLTQNPFLPLFHVKRKTQTLLPHCRFSLLPSRPSLYQSPPPPPDLLATGNQNLVVLPRRQPNLDHHRSLRCRVTSPTTSNHRAQHQCRRPVPPLPHSDRRPLFLSFLAENSLWATFEFVKVAYQFVYTSL</sequence>
<evidence type="ECO:0000256" key="1">
    <source>
        <dbReference type="SAM" id="MobiDB-lite"/>
    </source>
</evidence>
<protein>
    <submittedName>
        <fullName evidence="3">Uncharacterized protein</fullName>
    </submittedName>
</protein>
<feature type="compositionally biased region" description="Basic residues" evidence="1">
    <location>
        <begin position="1"/>
        <end position="13"/>
    </location>
</feature>
<evidence type="ECO:0000313" key="2">
    <source>
        <dbReference type="Proteomes" id="UP000813463"/>
    </source>
</evidence>
<dbReference type="Proteomes" id="UP000813463">
    <property type="component" value="Chromosome 5"/>
</dbReference>
<name>A0ABM3QP89_SPIOL</name>
<organism evidence="2 3">
    <name type="scientific">Spinacia oleracea</name>
    <name type="common">Spinach</name>
    <dbReference type="NCBI Taxonomy" id="3562"/>
    <lineage>
        <taxon>Eukaryota</taxon>
        <taxon>Viridiplantae</taxon>
        <taxon>Streptophyta</taxon>
        <taxon>Embryophyta</taxon>
        <taxon>Tracheophyta</taxon>
        <taxon>Spermatophyta</taxon>
        <taxon>Magnoliopsida</taxon>
        <taxon>eudicotyledons</taxon>
        <taxon>Gunneridae</taxon>
        <taxon>Pentapetalae</taxon>
        <taxon>Caryophyllales</taxon>
        <taxon>Chenopodiaceae</taxon>
        <taxon>Chenopodioideae</taxon>
        <taxon>Anserineae</taxon>
        <taxon>Spinacia</taxon>
    </lineage>
</organism>
<gene>
    <name evidence="3" type="primary">LOC130461205</name>
</gene>
<feature type="region of interest" description="Disordered" evidence="1">
    <location>
        <begin position="1"/>
        <end position="21"/>
    </location>
</feature>
<evidence type="ECO:0000313" key="3">
    <source>
        <dbReference type="RefSeq" id="XP_056685176.1"/>
    </source>
</evidence>
<keyword evidence="2" id="KW-1185">Reference proteome</keyword>
<dbReference type="RefSeq" id="XP_056685176.1">
    <property type="nucleotide sequence ID" value="XM_056829198.1"/>
</dbReference>
<reference evidence="3" key="2">
    <citation type="submission" date="2025-08" db="UniProtKB">
        <authorList>
            <consortium name="RefSeq"/>
        </authorList>
    </citation>
    <scope>IDENTIFICATION</scope>
    <source>
        <tissue evidence="3">Leaf</tissue>
    </source>
</reference>
<dbReference type="GeneID" id="130461205"/>
<reference evidence="2" key="1">
    <citation type="journal article" date="2021" name="Nat. Commun.">
        <title>Genomic analyses provide insights into spinach domestication and the genetic basis of agronomic traits.</title>
        <authorList>
            <person name="Cai X."/>
            <person name="Sun X."/>
            <person name="Xu C."/>
            <person name="Sun H."/>
            <person name="Wang X."/>
            <person name="Ge C."/>
            <person name="Zhang Z."/>
            <person name="Wang Q."/>
            <person name="Fei Z."/>
            <person name="Jiao C."/>
            <person name="Wang Q."/>
        </authorList>
    </citation>
    <scope>NUCLEOTIDE SEQUENCE [LARGE SCALE GENOMIC DNA]</scope>
    <source>
        <strain evidence="2">cv. Varoflay</strain>
    </source>
</reference>
<accession>A0ABM3QP89</accession>